<keyword evidence="7 10" id="KW-0067">ATP-binding</keyword>
<feature type="active site" description="Proton acceptor" evidence="8">
    <location>
        <position position="89"/>
    </location>
</feature>
<name>A0AAP6WQ77_CLOPF</name>
<keyword evidence="6 10" id="KW-0418">Kinase</keyword>
<evidence type="ECO:0000256" key="9">
    <source>
        <dbReference type="PIRSR" id="PIRSR035805-2"/>
    </source>
</evidence>
<dbReference type="GO" id="GO:0046104">
    <property type="term" value="P:thymidine metabolic process"/>
    <property type="evidence" value="ECO:0007669"/>
    <property type="project" value="TreeGrafter"/>
</dbReference>
<dbReference type="SUPFAM" id="SSF57716">
    <property type="entry name" value="Glucocorticoid receptor-like (DNA-binding domain)"/>
    <property type="match status" value="1"/>
</dbReference>
<comment type="caution">
    <text evidence="12">The sequence shown here is derived from an EMBL/GenBank/DDBJ whole genome shotgun (WGS) entry which is preliminary data.</text>
</comment>
<gene>
    <name evidence="12" type="ORF">G6Z34_13765</name>
</gene>
<comment type="catalytic activity">
    <reaction evidence="10">
        <text>thymidine + ATP = dTMP + ADP + H(+)</text>
        <dbReference type="Rhea" id="RHEA:19129"/>
        <dbReference type="ChEBI" id="CHEBI:15378"/>
        <dbReference type="ChEBI" id="CHEBI:17748"/>
        <dbReference type="ChEBI" id="CHEBI:30616"/>
        <dbReference type="ChEBI" id="CHEBI:63528"/>
        <dbReference type="ChEBI" id="CHEBI:456216"/>
        <dbReference type="EC" id="2.7.1.21"/>
    </reaction>
</comment>
<dbReference type="AlphaFoldDB" id="A0AAP6WQ77"/>
<dbReference type="PANTHER" id="PTHR11441">
    <property type="entry name" value="THYMIDINE KINASE"/>
    <property type="match status" value="1"/>
</dbReference>
<dbReference type="SUPFAM" id="SSF52540">
    <property type="entry name" value="P-loop containing nucleoside triphosphate hydrolases"/>
    <property type="match status" value="1"/>
</dbReference>
<feature type="binding site" evidence="9">
    <location>
        <position position="180"/>
    </location>
    <ligand>
        <name>substrate</name>
    </ligand>
</feature>
<keyword evidence="3 10" id="KW-0237">DNA synthesis</keyword>
<keyword evidence="4 10" id="KW-0808">Transferase</keyword>
<proteinExistence type="inferred from homology"/>
<dbReference type="PANTHER" id="PTHR11441:SF0">
    <property type="entry name" value="THYMIDINE KINASE, CYTOSOLIC"/>
    <property type="match status" value="1"/>
</dbReference>
<dbReference type="Gene3D" id="3.30.60.20">
    <property type="match status" value="1"/>
</dbReference>
<evidence type="ECO:0000256" key="5">
    <source>
        <dbReference type="ARBA" id="ARBA00022741"/>
    </source>
</evidence>
<evidence type="ECO:0000256" key="4">
    <source>
        <dbReference type="ARBA" id="ARBA00022679"/>
    </source>
</evidence>
<evidence type="ECO:0000256" key="2">
    <source>
        <dbReference type="ARBA" id="ARBA00012118"/>
    </source>
</evidence>
<evidence type="ECO:0000313" key="13">
    <source>
        <dbReference type="Proteomes" id="UP000481454"/>
    </source>
</evidence>
<evidence type="ECO:0000313" key="12">
    <source>
        <dbReference type="EMBL" id="NGU31152.1"/>
    </source>
</evidence>
<evidence type="ECO:0000256" key="11">
    <source>
        <dbReference type="RuleBase" id="RU004165"/>
    </source>
</evidence>
<dbReference type="Pfam" id="PF00265">
    <property type="entry name" value="TK"/>
    <property type="match status" value="1"/>
</dbReference>
<dbReference type="GO" id="GO:0004797">
    <property type="term" value="F:thymidine kinase activity"/>
    <property type="evidence" value="ECO:0007669"/>
    <property type="project" value="UniProtKB-EC"/>
</dbReference>
<reference evidence="12 13" key="1">
    <citation type="submission" date="2020-02" db="EMBL/GenBank/DDBJ databases">
        <title>Genomic Insights into the Phylogeny and Genetic Plasticity of the Human and Animal Enteric Pathogen Clostridium perfringens.</title>
        <authorList>
            <person name="Feng Y."/>
            <person name="Hu Y."/>
        </authorList>
    </citation>
    <scope>NUCLEOTIDE SEQUENCE [LARGE SCALE GENOMIC DNA]</scope>
    <source>
        <strain evidence="12 13">CP-40</strain>
    </source>
</reference>
<organism evidence="12 13">
    <name type="scientific">Clostridium perfringens</name>
    <dbReference type="NCBI Taxonomy" id="1502"/>
    <lineage>
        <taxon>Bacteria</taxon>
        <taxon>Bacillati</taxon>
        <taxon>Bacillota</taxon>
        <taxon>Clostridia</taxon>
        <taxon>Eubacteriales</taxon>
        <taxon>Clostridiaceae</taxon>
        <taxon>Clostridium</taxon>
    </lineage>
</organism>
<evidence type="ECO:0000256" key="7">
    <source>
        <dbReference type="ARBA" id="ARBA00022840"/>
    </source>
</evidence>
<dbReference type="GO" id="GO:0005524">
    <property type="term" value="F:ATP binding"/>
    <property type="evidence" value="ECO:0007669"/>
    <property type="project" value="UniProtKB-KW"/>
</dbReference>
<dbReference type="EC" id="2.7.1.21" evidence="2 10"/>
<evidence type="ECO:0000256" key="1">
    <source>
        <dbReference type="ARBA" id="ARBA00007587"/>
    </source>
</evidence>
<keyword evidence="5 10" id="KW-0547">Nucleotide-binding</keyword>
<dbReference type="GO" id="GO:0005829">
    <property type="term" value="C:cytosol"/>
    <property type="evidence" value="ECO:0007669"/>
    <property type="project" value="TreeGrafter"/>
</dbReference>
<evidence type="ECO:0000256" key="3">
    <source>
        <dbReference type="ARBA" id="ARBA00022634"/>
    </source>
</evidence>
<dbReference type="InterPro" id="IPR001267">
    <property type="entry name" value="Thymidine_kinase"/>
</dbReference>
<dbReference type="GO" id="GO:0071897">
    <property type="term" value="P:DNA biosynthetic process"/>
    <property type="evidence" value="ECO:0007669"/>
    <property type="project" value="UniProtKB-KW"/>
</dbReference>
<dbReference type="RefSeq" id="WP_164801090.1">
    <property type="nucleotide sequence ID" value="NZ_CATNYN010000010.1"/>
</dbReference>
<sequence length="193" mass="22122">MYNKIYFKYGTMFSGKSLNLISTAKTYKFNGNNVFIIKAKQDSRDSGVIKSRMSNEELKCYIVDKDMDDLSLIFKDKPNLDLDIILIDEVQFLTVKQIESLVKLSEIAPIICYGLKSSYTGDLFPSIAKLLSITEDIQEIKTTCRYCNKKATHNLLLRNGKPVHNGDMVNVEGSNVNEEYQQVCRYHFYNLGK</sequence>
<evidence type="ECO:0000256" key="10">
    <source>
        <dbReference type="RuleBase" id="RU000544"/>
    </source>
</evidence>
<evidence type="ECO:0000256" key="6">
    <source>
        <dbReference type="ARBA" id="ARBA00022777"/>
    </source>
</evidence>
<dbReference type="EMBL" id="JAALLZ010000006">
    <property type="protein sequence ID" value="NGU31152.1"/>
    <property type="molecule type" value="Genomic_DNA"/>
</dbReference>
<protein>
    <recommendedName>
        <fullName evidence="2 10">Thymidine kinase</fullName>
        <ecNumber evidence="2 10">2.7.1.21</ecNumber>
    </recommendedName>
</protein>
<dbReference type="Gene3D" id="3.40.50.300">
    <property type="entry name" value="P-loop containing nucleotide triphosphate hydrolases"/>
    <property type="match status" value="1"/>
</dbReference>
<evidence type="ECO:0000256" key="8">
    <source>
        <dbReference type="PIRSR" id="PIRSR035805-1"/>
    </source>
</evidence>
<dbReference type="InterPro" id="IPR027417">
    <property type="entry name" value="P-loop_NTPase"/>
</dbReference>
<dbReference type="PIRSF" id="PIRSF035805">
    <property type="entry name" value="TK_cell"/>
    <property type="match status" value="1"/>
</dbReference>
<dbReference type="Proteomes" id="UP000481454">
    <property type="component" value="Unassembled WGS sequence"/>
</dbReference>
<comment type="similarity">
    <text evidence="1 11">Belongs to the thymidine kinase family.</text>
</comment>
<accession>A0AAP6WQ77</accession>